<keyword evidence="4" id="KW-1185">Reference proteome</keyword>
<dbReference type="SUPFAM" id="SSF51261">
    <property type="entry name" value="Duplicated hybrid motif"/>
    <property type="match status" value="1"/>
</dbReference>
<dbReference type="EMBL" id="BSVB01000001">
    <property type="protein sequence ID" value="GMA95483.1"/>
    <property type="molecule type" value="Genomic_DNA"/>
</dbReference>
<dbReference type="RefSeq" id="WP_284254247.1">
    <property type="nucleotide sequence ID" value="NZ_BAAAQO010000002.1"/>
</dbReference>
<evidence type="ECO:0000313" key="4">
    <source>
        <dbReference type="Proteomes" id="UP001157034"/>
    </source>
</evidence>
<name>A0ABQ6K4Y2_9MICO</name>
<comment type="caution">
    <text evidence="3">The sequence shown here is derived from an EMBL/GenBank/DDBJ whole genome shotgun (WGS) entry which is preliminary data.</text>
</comment>
<dbReference type="InterPro" id="IPR050570">
    <property type="entry name" value="Cell_wall_metabolism_enzyme"/>
</dbReference>
<dbReference type="InterPro" id="IPR016047">
    <property type="entry name" value="M23ase_b-sheet_dom"/>
</dbReference>
<dbReference type="Proteomes" id="UP001157034">
    <property type="component" value="Unassembled WGS sequence"/>
</dbReference>
<evidence type="ECO:0000256" key="1">
    <source>
        <dbReference type="SAM" id="MobiDB-lite"/>
    </source>
</evidence>
<evidence type="ECO:0000259" key="2">
    <source>
        <dbReference type="Pfam" id="PF01551"/>
    </source>
</evidence>
<evidence type="ECO:0000313" key="3">
    <source>
        <dbReference type="EMBL" id="GMA95483.1"/>
    </source>
</evidence>
<reference evidence="4" key="1">
    <citation type="journal article" date="2019" name="Int. J. Syst. Evol. Microbiol.">
        <title>The Global Catalogue of Microorganisms (GCM) 10K type strain sequencing project: providing services to taxonomists for standard genome sequencing and annotation.</title>
        <authorList>
            <consortium name="The Broad Institute Genomics Platform"/>
            <consortium name="The Broad Institute Genome Sequencing Center for Infectious Disease"/>
            <person name="Wu L."/>
            <person name="Ma J."/>
        </authorList>
    </citation>
    <scope>NUCLEOTIDE SEQUENCE [LARGE SCALE GENOMIC DNA]</scope>
    <source>
        <strain evidence="4">NBRC 108894</strain>
    </source>
</reference>
<dbReference type="Gene3D" id="2.70.70.10">
    <property type="entry name" value="Glucose Permease (Domain IIA)"/>
    <property type="match status" value="1"/>
</dbReference>
<feature type="region of interest" description="Disordered" evidence="1">
    <location>
        <begin position="1"/>
        <end position="50"/>
    </location>
</feature>
<feature type="compositionally biased region" description="Basic and acidic residues" evidence="1">
    <location>
        <begin position="20"/>
        <end position="44"/>
    </location>
</feature>
<dbReference type="PANTHER" id="PTHR21666:SF270">
    <property type="entry name" value="MUREIN HYDROLASE ACTIVATOR ENVC"/>
    <property type="match status" value="1"/>
</dbReference>
<proteinExistence type="predicted"/>
<sequence>MPDRPPVPSPAAFATRRQRIAYERTHRATRPARPERPVRPERSARPRHRPAHAVLAAASALGLIAVAALPLVTDMQDPARAAPRLATGTGTPQAVVRGGDVAVPGARDGYSASLPAPVLRSATIGSELLLDTGQLTDQPWALPVAGRITDGFGPRPDRPVAGVSAYHEGTDLATACGTPIHAATAGTVVQAGWNGTYGNWILLEHGDGIQTGYAHIENGGIEVAIGDTVSAGQEIARVGSTGAATGCHLHFETRIDSKAVDAVPFMARRGIRLG</sequence>
<protein>
    <recommendedName>
        <fullName evidence="2">M23ase beta-sheet core domain-containing protein</fullName>
    </recommendedName>
</protein>
<feature type="domain" description="M23ase beta-sheet core" evidence="2">
    <location>
        <begin position="166"/>
        <end position="261"/>
    </location>
</feature>
<dbReference type="PANTHER" id="PTHR21666">
    <property type="entry name" value="PEPTIDASE-RELATED"/>
    <property type="match status" value="1"/>
</dbReference>
<accession>A0ABQ6K4Y2</accession>
<dbReference type="Pfam" id="PF01551">
    <property type="entry name" value="Peptidase_M23"/>
    <property type="match status" value="1"/>
</dbReference>
<gene>
    <name evidence="3" type="ORF">GCM10025881_23070</name>
</gene>
<dbReference type="CDD" id="cd12797">
    <property type="entry name" value="M23_peptidase"/>
    <property type="match status" value="1"/>
</dbReference>
<organism evidence="3 4">
    <name type="scientific">Pseudolysinimonas kribbensis</name>
    <dbReference type="NCBI Taxonomy" id="433641"/>
    <lineage>
        <taxon>Bacteria</taxon>
        <taxon>Bacillati</taxon>
        <taxon>Actinomycetota</taxon>
        <taxon>Actinomycetes</taxon>
        <taxon>Micrococcales</taxon>
        <taxon>Microbacteriaceae</taxon>
        <taxon>Pseudolysinimonas</taxon>
    </lineage>
</organism>
<dbReference type="InterPro" id="IPR011055">
    <property type="entry name" value="Dup_hybrid_motif"/>
</dbReference>